<dbReference type="Proteomes" id="UP000799423">
    <property type="component" value="Unassembled WGS sequence"/>
</dbReference>
<dbReference type="AlphaFoldDB" id="A0A6A7AQV3"/>
<evidence type="ECO:0000313" key="3">
    <source>
        <dbReference type="Proteomes" id="UP000799423"/>
    </source>
</evidence>
<evidence type="ECO:0000313" key="2">
    <source>
        <dbReference type="EMBL" id="KAF2845453.1"/>
    </source>
</evidence>
<reference evidence="2" key="1">
    <citation type="submission" date="2020-01" db="EMBL/GenBank/DDBJ databases">
        <authorList>
            <consortium name="DOE Joint Genome Institute"/>
            <person name="Haridas S."/>
            <person name="Albert R."/>
            <person name="Binder M."/>
            <person name="Bloem J."/>
            <person name="Labutti K."/>
            <person name="Salamov A."/>
            <person name="Andreopoulos B."/>
            <person name="Baker S.E."/>
            <person name="Barry K."/>
            <person name="Bills G."/>
            <person name="Bluhm B.H."/>
            <person name="Cannon C."/>
            <person name="Castanera R."/>
            <person name="Culley D.E."/>
            <person name="Daum C."/>
            <person name="Ezra D."/>
            <person name="Gonzalez J.B."/>
            <person name="Henrissat B."/>
            <person name="Kuo A."/>
            <person name="Liang C."/>
            <person name="Lipzen A."/>
            <person name="Lutzoni F."/>
            <person name="Magnuson J."/>
            <person name="Mondo S."/>
            <person name="Nolan M."/>
            <person name="Ohm R."/>
            <person name="Pangilinan J."/>
            <person name="Park H.-J."/>
            <person name="Ramirez L."/>
            <person name="Alfaro M."/>
            <person name="Sun H."/>
            <person name="Tritt A."/>
            <person name="Yoshinaga Y."/>
            <person name="Zwiers L.-H."/>
            <person name="Turgeon B.G."/>
            <person name="Goodwin S.B."/>
            <person name="Spatafora J.W."/>
            <person name="Crous P.W."/>
            <person name="Grigoriev I.V."/>
        </authorList>
    </citation>
    <scope>NUCLEOTIDE SEQUENCE</scope>
    <source>
        <strain evidence="2">IPT5</strain>
    </source>
</reference>
<name>A0A6A7AQV3_9PLEO</name>
<accession>A0A6A7AQV3</accession>
<evidence type="ECO:0000256" key="1">
    <source>
        <dbReference type="SAM" id="MobiDB-lite"/>
    </source>
</evidence>
<dbReference type="OrthoDB" id="3904016at2759"/>
<feature type="compositionally biased region" description="Basic and acidic residues" evidence="1">
    <location>
        <begin position="338"/>
        <end position="347"/>
    </location>
</feature>
<organism evidence="2 3">
    <name type="scientific">Plenodomus tracheiphilus IPT5</name>
    <dbReference type="NCBI Taxonomy" id="1408161"/>
    <lineage>
        <taxon>Eukaryota</taxon>
        <taxon>Fungi</taxon>
        <taxon>Dikarya</taxon>
        <taxon>Ascomycota</taxon>
        <taxon>Pezizomycotina</taxon>
        <taxon>Dothideomycetes</taxon>
        <taxon>Pleosporomycetidae</taxon>
        <taxon>Pleosporales</taxon>
        <taxon>Pleosporineae</taxon>
        <taxon>Leptosphaeriaceae</taxon>
        <taxon>Plenodomus</taxon>
    </lineage>
</organism>
<sequence>MELSAKLGKHSTNNSILNAFMWLATWYNVKYPSSVAEREYVQAYGLCCYHRCVSSFYAPHYYWPIMDSGVHALPQYWNCAGLPYYQPPYPVQNAQVSPLETRILYSEHDLLENNLANCVTYLQALRKKQERNVGRLSTDVTTPRKKRKQIQHSNRELNREILLREQEQHILLNNLQACKAKLYVAESLSSPSTGFLSSVPAFTSGSTRCTVPEESVPTEISWNGWTDDAVLSPFAKRSNNPFFVTEIAPEDGHEKSVEEVDPIDIEPRDPLATLGQGLGITIPSAYPEAIPLQALLSVLSPIAEVFEPRPIFRVQGVDSAEQLVELPHSSKLLALRHSEEAQRRRATDSGTGPKYQPVSLQIKSSSRLARNHTWCQNTPQVSPAKDVQGRLLITMERTNSM</sequence>
<proteinExistence type="predicted"/>
<dbReference type="EMBL" id="MU006346">
    <property type="protein sequence ID" value="KAF2845453.1"/>
    <property type="molecule type" value="Genomic_DNA"/>
</dbReference>
<feature type="region of interest" description="Disordered" evidence="1">
    <location>
        <begin position="133"/>
        <end position="152"/>
    </location>
</feature>
<gene>
    <name evidence="2" type="ORF">T440DRAFT_511536</name>
</gene>
<feature type="region of interest" description="Disordered" evidence="1">
    <location>
        <begin position="338"/>
        <end position="357"/>
    </location>
</feature>
<keyword evidence="3" id="KW-1185">Reference proteome</keyword>
<protein>
    <submittedName>
        <fullName evidence="2">Uncharacterized protein</fullName>
    </submittedName>
</protein>